<dbReference type="Pfam" id="PF20501">
    <property type="entry name" value="MbhE"/>
    <property type="match status" value="1"/>
</dbReference>
<evidence type="ECO:0000256" key="5">
    <source>
        <dbReference type="ARBA" id="ARBA00022692"/>
    </source>
</evidence>
<feature type="transmembrane region" description="Helical" evidence="10">
    <location>
        <begin position="238"/>
        <end position="256"/>
    </location>
</feature>
<evidence type="ECO:0000256" key="4">
    <source>
        <dbReference type="ARBA" id="ARBA00022475"/>
    </source>
</evidence>
<dbReference type="eggNOG" id="COG2111">
    <property type="taxonomic scope" value="Bacteria"/>
</dbReference>
<feature type="transmembrane region" description="Helical" evidence="10">
    <location>
        <begin position="200"/>
        <end position="217"/>
    </location>
</feature>
<dbReference type="InterPro" id="IPR046806">
    <property type="entry name" value="MrpA_C/MbhE"/>
</dbReference>
<feature type="transmembrane region" description="Helical" evidence="10">
    <location>
        <begin position="449"/>
        <end position="470"/>
    </location>
</feature>
<organism evidence="15 16">
    <name type="scientific">Pseudopedobacter saltans (strain ATCC 51119 / DSM 12145 / JCM 21818 / CCUG 39354 / LMG 10337 / NBRC 100064 / NCIMB 13643)</name>
    <name type="common">Pedobacter saltans</name>
    <dbReference type="NCBI Taxonomy" id="762903"/>
    <lineage>
        <taxon>Bacteria</taxon>
        <taxon>Pseudomonadati</taxon>
        <taxon>Bacteroidota</taxon>
        <taxon>Sphingobacteriia</taxon>
        <taxon>Sphingobacteriales</taxon>
        <taxon>Sphingobacteriaceae</taxon>
        <taxon>Pseudopedobacter</taxon>
    </lineage>
</organism>
<gene>
    <name evidence="15" type="ordered locus">Pedsa_3477</name>
</gene>
<evidence type="ECO:0000313" key="16">
    <source>
        <dbReference type="Proteomes" id="UP000000310"/>
    </source>
</evidence>
<comment type="subcellular location">
    <subcellularLocation>
        <location evidence="1">Cell membrane</location>
        <topology evidence="1">Multi-pass membrane protein</topology>
    </subcellularLocation>
    <subcellularLocation>
        <location evidence="9">Membrane</location>
        <topology evidence="9">Multi-pass membrane protein</topology>
    </subcellularLocation>
</comment>
<feature type="transmembrane region" description="Helical" evidence="10">
    <location>
        <begin position="268"/>
        <end position="289"/>
    </location>
</feature>
<evidence type="ECO:0000259" key="13">
    <source>
        <dbReference type="Pfam" id="PF13244"/>
    </source>
</evidence>
<evidence type="ECO:0000256" key="6">
    <source>
        <dbReference type="ARBA" id="ARBA00022989"/>
    </source>
</evidence>
<dbReference type="Pfam" id="PF13244">
    <property type="entry name" value="MbhD"/>
    <property type="match status" value="1"/>
</dbReference>
<proteinExistence type="predicted"/>
<keyword evidence="7" id="KW-0406">Ion transport</keyword>
<keyword evidence="2" id="KW-0813">Transport</keyword>
<feature type="transmembrane region" description="Helical" evidence="10">
    <location>
        <begin position="296"/>
        <end position="316"/>
    </location>
</feature>
<feature type="transmembrane region" description="Helical" evidence="10">
    <location>
        <begin position="158"/>
        <end position="180"/>
    </location>
</feature>
<dbReference type="PRINTS" id="PR01434">
    <property type="entry name" value="NADHDHGNASE5"/>
</dbReference>
<name>F0SE88_PSESL</name>
<feature type="transmembrane region" description="Helical" evidence="10">
    <location>
        <begin position="597"/>
        <end position="616"/>
    </location>
</feature>
<feature type="transmembrane region" description="Helical" evidence="10">
    <location>
        <begin position="322"/>
        <end position="344"/>
    </location>
</feature>
<keyword evidence="3" id="KW-0050">Antiport</keyword>
<dbReference type="Pfam" id="PF00361">
    <property type="entry name" value="Proton_antipo_M"/>
    <property type="match status" value="1"/>
</dbReference>
<dbReference type="Pfam" id="PF00662">
    <property type="entry name" value="Proton_antipo_N"/>
    <property type="match status" value="1"/>
</dbReference>
<keyword evidence="5 9" id="KW-0812">Transmembrane</keyword>
<feature type="domain" description="MrpA C-terminal/MbhE" evidence="14">
    <location>
        <begin position="681"/>
        <end position="760"/>
    </location>
</feature>
<dbReference type="InterPro" id="IPR001516">
    <property type="entry name" value="Proton_antipo_N"/>
</dbReference>
<feature type="transmembrane region" description="Helical" evidence="10">
    <location>
        <begin position="685"/>
        <end position="704"/>
    </location>
</feature>
<reference evidence="15 16" key="1">
    <citation type="journal article" date="2011" name="Stand. Genomic Sci.">
        <title>Complete genome sequence of the gliding, heparinolytic Pedobacter saltans type strain (113).</title>
        <authorList>
            <person name="Liolios K."/>
            <person name="Sikorski J."/>
            <person name="Lu M."/>
            <person name="Nolan M."/>
            <person name="Lapidus A."/>
            <person name="Lucas S."/>
            <person name="Hammon N."/>
            <person name="Deshpande S."/>
            <person name="Cheng J.F."/>
            <person name="Tapia R."/>
            <person name="Han C."/>
            <person name="Goodwin L."/>
            <person name="Pitluck S."/>
            <person name="Huntemann M."/>
            <person name="Ivanova N."/>
            <person name="Pagani I."/>
            <person name="Mavromatis K."/>
            <person name="Ovchinikova G."/>
            <person name="Pati A."/>
            <person name="Chen A."/>
            <person name="Palaniappan K."/>
            <person name="Land M."/>
            <person name="Hauser L."/>
            <person name="Brambilla E.M."/>
            <person name="Kotsyurbenko O."/>
            <person name="Rohde M."/>
            <person name="Tindall B.J."/>
            <person name="Abt B."/>
            <person name="Goker M."/>
            <person name="Detter J.C."/>
            <person name="Woyke T."/>
            <person name="Bristow J."/>
            <person name="Eisen J.A."/>
            <person name="Markowitz V."/>
            <person name="Hugenholtz P."/>
            <person name="Klenk H.P."/>
            <person name="Kyrpides N.C."/>
        </authorList>
    </citation>
    <scope>NUCLEOTIDE SEQUENCE [LARGE SCALE GENOMIC DNA]</scope>
    <source>
        <strain evidence="16">ATCC 51119 / DSM 12145 / JCM 21818 / LMG 10337 / NBRC 100064 / NCIMB 13643</strain>
    </source>
</reference>
<dbReference type="AlphaFoldDB" id="F0SE88"/>
<keyword evidence="16" id="KW-1185">Reference proteome</keyword>
<dbReference type="RefSeq" id="WP_013634493.1">
    <property type="nucleotide sequence ID" value="NC_015177.1"/>
</dbReference>
<dbReference type="GO" id="GO:0006811">
    <property type="term" value="P:monoatomic ion transport"/>
    <property type="evidence" value="ECO:0007669"/>
    <property type="project" value="UniProtKB-KW"/>
</dbReference>
<dbReference type="EMBL" id="CP002545">
    <property type="protein sequence ID" value="ADY54010.1"/>
    <property type="molecule type" value="Genomic_DNA"/>
</dbReference>
<feature type="domain" description="NADH:quinone oxidoreductase/Mrp antiporter transmembrane" evidence="11">
    <location>
        <begin position="124"/>
        <end position="407"/>
    </location>
</feature>
<accession>F0SE88</accession>
<feature type="transmembrane region" description="Helical" evidence="10">
    <location>
        <begin position="407"/>
        <end position="428"/>
    </location>
</feature>
<feature type="domain" description="MrpA C-terminal/MbhD" evidence="13">
    <location>
        <begin position="606"/>
        <end position="670"/>
    </location>
</feature>
<dbReference type="HOGENOM" id="CLU_007100_2_1_10"/>
<evidence type="ECO:0000256" key="7">
    <source>
        <dbReference type="ARBA" id="ARBA00023065"/>
    </source>
</evidence>
<dbReference type="GO" id="GO:0005886">
    <property type="term" value="C:plasma membrane"/>
    <property type="evidence" value="ECO:0007669"/>
    <property type="project" value="UniProtKB-SubCell"/>
</dbReference>
<feature type="transmembrane region" description="Helical" evidence="10">
    <location>
        <begin position="656"/>
        <end position="673"/>
    </location>
</feature>
<feature type="transmembrane region" description="Helical" evidence="10">
    <location>
        <begin position="107"/>
        <end position="124"/>
    </location>
</feature>
<dbReference type="KEGG" id="psn:Pedsa_3477"/>
<dbReference type="STRING" id="762903.Pedsa_3477"/>
<dbReference type="PANTHER" id="PTHR43373:SF1">
    <property type="entry name" value="NA(+)_H(+) ANTIPORTER SUBUNIT A"/>
    <property type="match status" value="1"/>
</dbReference>
<protein>
    <submittedName>
        <fullName evidence="15">Multisubunit sodium/proton antiporter, MrpA subunit</fullName>
    </submittedName>
</protein>
<evidence type="ECO:0000256" key="8">
    <source>
        <dbReference type="ARBA" id="ARBA00023136"/>
    </source>
</evidence>
<evidence type="ECO:0000313" key="15">
    <source>
        <dbReference type="EMBL" id="ADY54010.1"/>
    </source>
</evidence>
<dbReference type="InterPro" id="IPR025383">
    <property type="entry name" value="MrpA_C/MbhD"/>
</dbReference>
<feature type="transmembrane region" description="Helical" evidence="10">
    <location>
        <begin position="75"/>
        <end position="95"/>
    </location>
</feature>
<feature type="domain" description="NADH-Ubiquinone oxidoreductase (complex I) chain 5 N-terminal" evidence="12">
    <location>
        <begin position="63"/>
        <end position="108"/>
    </location>
</feature>
<evidence type="ECO:0000256" key="2">
    <source>
        <dbReference type="ARBA" id="ARBA00022448"/>
    </source>
</evidence>
<feature type="transmembrane region" description="Helical" evidence="10">
    <location>
        <begin position="495"/>
        <end position="518"/>
    </location>
</feature>
<dbReference type="InterPro" id="IPR001750">
    <property type="entry name" value="ND/Mrp_TM"/>
</dbReference>
<dbReference type="eggNOG" id="COG1009">
    <property type="taxonomic scope" value="Bacteria"/>
</dbReference>
<keyword evidence="8 10" id="KW-0472">Membrane</keyword>
<feature type="transmembrane region" description="Helical" evidence="10">
    <location>
        <begin position="6"/>
        <end position="22"/>
    </location>
</feature>
<keyword evidence="6 10" id="KW-1133">Transmembrane helix</keyword>
<evidence type="ECO:0000259" key="11">
    <source>
        <dbReference type="Pfam" id="PF00361"/>
    </source>
</evidence>
<feature type="transmembrane region" description="Helical" evidence="10">
    <location>
        <begin position="365"/>
        <end position="387"/>
    </location>
</feature>
<reference evidence="16" key="2">
    <citation type="submission" date="2011-02" db="EMBL/GenBank/DDBJ databases">
        <title>The complete genome of Pedobacter saltans DSM 12145.</title>
        <authorList>
            <consortium name="US DOE Joint Genome Institute (JGI-PGF)"/>
            <person name="Lucas S."/>
            <person name="Copeland A."/>
            <person name="Lapidus A."/>
            <person name="Bruce D."/>
            <person name="Goodwin L."/>
            <person name="Pitluck S."/>
            <person name="Kyrpides N."/>
            <person name="Mavromatis K."/>
            <person name="Pagani I."/>
            <person name="Ivanova N."/>
            <person name="Ovchinnikova G."/>
            <person name="Lu M."/>
            <person name="Detter J.C."/>
            <person name="Han C."/>
            <person name="Land M."/>
            <person name="Hauser L."/>
            <person name="Markowitz V."/>
            <person name="Cheng J.-F."/>
            <person name="Hugenholtz P."/>
            <person name="Woyke T."/>
            <person name="Wu D."/>
            <person name="Tindall B."/>
            <person name="Pomrenke H.G."/>
            <person name="Brambilla E."/>
            <person name="Klenk H.-P."/>
            <person name="Eisen J.A."/>
        </authorList>
    </citation>
    <scope>NUCLEOTIDE SEQUENCE [LARGE SCALE GENOMIC DNA]</scope>
    <source>
        <strain evidence="16">ATCC 51119 / DSM 12145 / JCM 21818 / LMG 10337 / NBRC 100064 / NCIMB 13643</strain>
    </source>
</reference>
<dbReference type="PANTHER" id="PTHR43373">
    <property type="entry name" value="NA(+)/H(+) ANTIPORTER SUBUNIT"/>
    <property type="match status" value="1"/>
</dbReference>
<feature type="transmembrane region" description="Helical" evidence="10">
    <location>
        <begin position="130"/>
        <end position="146"/>
    </location>
</feature>
<sequence length="769" mass="84990">MLISVLSGIILSIFILFFSNKLNAKSALAYALVPIGLFVYFIQHIYNLGTQKSILYSYKWIPEIHVNLDFNLDGVSLMFCLLITGIGSLIFIYASKYLINDKDIHKFFGYLAMFMSAMLGMVLSDNVISLFLFWEVTSISSFFLIGHYHHSAASRKSALVSLGITGAGGLVLFAGLLWMAQIVDSYSIQTIISNANLITSHPYFGFILSLIFIGAFTKSAQFPFHFWLPGAMKAPTPVSAYLHSATMVTAGIYLLLRFSPAFQGYEIWNITLVVIGGITLLLGAAVSISKIDLKSILAYTTISALGIMVFLIGIGSDWALKALGTFIVVHALYKATLFLITGIIDHTYHTRNITQLSGLRKGNPYLFIAGLVAAFSAAGIPLTFGFIGKELIYDAVYQIQKTWAFGLLGVLVLTNLLMLCSSFSAGITPFIGRQSEIAEKTKSKFELKLAFGPLILGFFSLLFGISPQLFEGTFLDNYSRSILTDNNIIATRLHLWHGFNIVFILSVITIILGVILYLTRLKTDSAEETDLRISMANIFSRINSGLKQFAFRITHILHNGYLRKYLLTITVFSLLILGYAIFNHLQLSLDFSKYSSLKIYEVALAIMVTISVFTTISTSSRLAAIVSMSVVGYCICLFFVFYSAPDLALTQFTIDTLTVVLFVLVLFRLPGFINFANTATKIRDAVISILFGLFIGIIALGIIHEPHPNIISKFYANEAYISAHGKNVVNVILVDFRGFDTLFEIVVLSIAGIGVISLLKLQVQETEKE</sequence>
<evidence type="ECO:0000256" key="9">
    <source>
        <dbReference type="RuleBase" id="RU000320"/>
    </source>
</evidence>
<feature type="transmembrane region" description="Helical" evidence="10">
    <location>
        <begin position="565"/>
        <end position="585"/>
    </location>
</feature>
<feature type="transmembrane region" description="Helical" evidence="10">
    <location>
        <begin position="741"/>
        <end position="759"/>
    </location>
</feature>
<feature type="transmembrane region" description="Helical" evidence="10">
    <location>
        <begin position="623"/>
        <end position="644"/>
    </location>
</feature>
<dbReference type="OrthoDB" id="9807568at2"/>
<evidence type="ECO:0000256" key="3">
    <source>
        <dbReference type="ARBA" id="ARBA00022449"/>
    </source>
</evidence>
<evidence type="ECO:0000259" key="14">
    <source>
        <dbReference type="Pfam" id="PF20501"/>
    </source>
</evidence>
<evidence type="ECO:0000256" key="1">
    <source>
        <dbReference type="ARBA" id="ARBA00004651"/>
    </source>
</evidence>
<dbReference type="GO" id="GO:0015297">
    <property type="term" value="F:antiporter activity"/>
    <property type="evidence" value="ECO:0007669"/>
    <property type="project" value="UniProtKB-KW"/>
</dbReference>
<evidence type="ECO:0000256" key="10">
    <source>
        <dbReference type="SAM" id="Phobius"/>
    </source>
</evidence>
<dbReference type="Proteomes" id="UP000000310">
    <property type="component" value="Chromosome"/>
</dbReference>
<evidence type="ECO:0000259" key="12">
    <source>
        <dbReference type="Pfam" id="PF00662"/>
    </source>
</evidence>
<dbReference type="InterPro" id="IPR050616">
    <property type="entry name" value="CPA3_Na-H_Antiporter_A"/>
</dbReference>
<keyword evidence="4" id="KW-1003">Cell membrane</keyword>
<feature type="transmembrane region" description="Helical" evidence="10">
    <location>
        <begin position="27"/>
        <end position="46"/>
    </location>
</feature>